<reference evidence="3" key="1">
    <citation type="submission" date="2018-05" db="EMBL/GenBank/DDBJ databases">
        <authorList>
            <person name="Lanie J.A."/>
            <person name="Ng W.-L."/>
            <person name="Kazmierczak K.M."/>
            <person name="Andrzejewski T.M."/>
            <person name="Davidsen T.M."/>
            <person name="Wayne K.J."/>
            <person name="Tettelin H."/>
            <person name="Glass J.I."/>
            <person name="Rusch D."/>
            <person name="Podicherti R."/>
            <person name="Tsui H.-C.T."/>
            <person name="Winkler M.E."/>
        </authorList>
    </citation>
    <scope>NUCLEOTIDE SEQUENCE</scope>
</reference>
<dbReference type="Gene3D" id="2.120.10.30">
    <property type="entry name" value="TolB, C-terminal domain"/>
    <property type="match status" value="2"/>
</dbReference>
<name>A0A381RL11_9ZZZZ</name>
<dbReference type="InterPro" id="IPR001375">
    <property type="entry name" value="Peptidase_S9_cat"/>
</dbReference>
<dbReference type="SUPFAM" id="SSF53474">
    <property type="entry name" value="alpha/beta-Hydrolases"/>
    <property type="match status" value="1"/>
</dbReference>
<sequence>MQFSVISPAQRTLMLISSVLLLMAVTTAPLSAQTQRPMSFVDVQELARPGSWTPSPDGQRMLYTISTPDWQEDTSQVDLHLVSMSGGLSSSRQMTFTTDDNESSPQWSRDSSFFVFASDRDAPVTESVNQLYFMRPDGGEARQITNVEKGVADFAFSFDGTWLAYRSGEVGLEQLYRLPVDDLFLADADQVTDGEAGIEDWTWARDSQSIYFLRQNFRDEDDVRRREENFTVDIKNAVTPFSNLWVTDLASQSVRQLTNLPDASVTDFELSVDGRWATFVGGSTERYERNITASRLYADQYLLELSTEHIERLTENFEVAESDLSISPDGRWVAFSGPDDMSRYTMTDSRVYIREVTDRGGPFRKLGAAFDGSVGIDFWSNNGDTIYFNHGVKVTTQLHALDIATGEVKQLTSERAALRVSRNEETDTILIAYSDPKTPPTVFSVPEVTQVADRSAWVQLVDANPQVAEFALGEESEINWRSTDGKLVGGILVKPVGYREGQRYPLIVAIHGGPASADVLRFNGGYNAQVYAGSGYAILKPNYRGSRNYGNAHRTDIVGDYFTLGYDDIMTGVDYLISEGVVDGNSMGALGWSAGGHWSNWLLTHTDRFKAISSGAGTMNWISMYAQSDVQRNRRFYVGDDLLYDNFDMYWDQSPLKYIKDAKTPTMIHVVEGDPRVPSPQSVELHMALKKLDIPTELFMYPGQSHGIPDPRNRLLKAVSEMAWMDYYVRDMGEKFQWRDVLQTLSGKNEESELP</sequence>
<dbReference type="PANTHER" id="PTHR42776:SF27">
    <property type="entry name" value="DIPEPTIDYL PEPTIDASE FAMILY MEMBER 6"/>
    <property type="match status" value="1"/>
</dbReference>
<organism evidence="3">
    <name type="scientific">marine metagenome</name>
    <dbReference type="NCBI Taxonomy" id="408172"/>
    <lineage>
        <taxon>unclassified sequences</taxon>
        <taxon>metagenomes</taxon>
        <taxon>ecological metagenomes</taxon>
    </lineage>
</organism>
<evidence type="ECO:0000259" key="2">
    <source>
        <dbReference type="Pfam" id="PF00326"/>
    </source>
</evidence>
<dbReference type="EMBL" id="UINC01001991">
    <property type="protein sequence ID" value="SUZ91638.1"/>
    <property type="molecule type" value="Genomic_DNA"/>
</dbReference>
<dbReference type="Pfam" id="PF00326">
    <property type="entry name" value="Peptidase_S9"/>
    <property type="match status" value="1"/>
</dbReference>
<dbReference type="GO" id="GO:0006508">
    <property type="term" value="P:proteolysis"/>
    <property type="evidence" value="ECO:0007669"/>
    <property type="project" value="InterPro"/>
</dbReference>
<protein>
    <recommendedName>
        <fullName evidence="2">Peptidase S9 prolyl oligopeptidase catalytic domain-containing protein</fullName>
    </recommendedName>
</protein>
<keyword evidence="1" id="KW-0378">Hydrolase</keyword>
<proteinExistence type="predicted"/>
<feature type="domain" description="Peptidase S9 prolyl oligopeptidase catalytic" evidence="2">
    <location>
        <begin position="526"/>
        <end position="729"/>
    </location>
</feature>
<evidence type="ECO:0000256" key="1">
    <source>
        <dbReference type="ARBA" id="ARBA00022801"/>
    </source>
</evidence>
<accession>A0A381RL11</accession>
<dbReference type="PANTHER" id="PTHR42776">
    <property type="entry name" value="SERINE PEPTIDASE S9 FAMILY MEMBER"/>
    <property type="match status" value="1"/>
</dbReference>
<dbReference type="InterPro" id="IPR029058">
    <property type="entry name" value="AB_hydrolase_fold"/>
</dbReference>
<dbReference type="AlphaFoldDB" id="A0A381RL11"/>
<dbReference type="InterPro" id="IPR011042">
    <property type="entry name" value="6-blade_b-propeller_TolB-like"/>
</dbReference>
<gene>
    <name evidence="3" type="ORF">METZ01_LOCUS44492</name>
</gene>
<dbReference type="Gene3D" id="3.40.50.1820">
    <property type="entry name" value="alpha/beta hydrolase"/>
    <property type="match status" value="1"/>
</dbReference>
<dbReference type="GO" id="GO:0004252">
    <property type="term" value="F:serine-type endopeptidase activity"/>
    <property type="evidence" value="ECO:0007669"/>
    <property type="project" value="TreeGrafter"/>
</dbReference>
<dbReference type="SUPFAM" id="SSF82171">
    <property type="entry name" value="DPP6 N-terminal domain-like"/>
    <property type="match status" value="1"/>
</dbReference>
<evidence type="ECO:0000313" key="3">
    <source>
        <dbReference type="EMBL" id="SUZ91638.1"/>
    </source>
</evidence>